<reference evidence="1" key="1">
    <citation type="submission" date="2021-06" db="EMBL/GenBank/DDBJ databases">
        <authorList>
            <person name="Kallberg Y."/>
            <person name="Tangrot J."/>
            <person name="Rosling A."/>
        </authorList>
    </citation>
    <scope>NUCLEOTIDE SEQUENCE</scope>
    <source>
        <strain evidence="1">87-6 pot B 2015</strain>
    </source>
</reference>
<protein>
    <submittedName>
        <fullName evidence="1">7016_t:CDS:1</fullName>
    </submittedName>
</protein>
<accession>A0A9N8YYA6</accession>
<gene>
    <name evidence="1" type="ORF">FMOSSE_LOCUS1781</name>
</gene>
<organism evidence="1 2">
    <name type="scientific">Funneliformis mosseae</name>
    <name type="common">Endomycorrhizal fungus</name>
    <name type="synonym">Glomus mosseae</name>
    <dbReference type="NCBI Taxonomy" id="27381"/>
    <lineage>
        <taxon>Eukaryota</taxon>
        <taxon>Fungi</taxon>
        <taxon>Fungi incertae sedis</taxon>
        <taxon>Mucoromycota</taxon>
        <taxon>Glomeromycotina</taxon>
        <taxon>Glomeromycetes</taxon>
        <taxon>Glomerales</taxon>
        <taxon>Glomeraceae</taxon>
        <taxon>Funneliformis</taxon>
    </lineage>
</organism>
<dbReference type="AlphaFoldDB" id="A0A9N8YYA6"/>
<comment type="caution">
    <text evidence="1">The sequence shown here is derived from an EMBL/GenBank/DDBJ whole genome shotgun (WGS) entry which is preliminary data.</text>
</comment>
<keyword evidence="2" id="KW-1185">Reference proteome</keyword>
<name>A0A9N8YYA6_FUNMO</name>
<evidence type="ECO:0000313" key="2">
    <source>
        <dbReference type="Proteomes" id="UP000789375"/>
    </source>
</evidence>
<dbReference type="EMBL" id="CAJVPP010000207">
    <property type="protein sequence ID" value="CAG8455796.1"/>
    <property type="molecule type" value="Genomic_DNA"/>
</dbReference>
<dbReference type="Proteomes" id="UP000789375">
    <property type="component" value="Unassembled WGS sequence"/>
</dbReference>
<proteinExistence type="predicted"/>
<evidence type="ECO:0000313" key="1">
    <source>
        <dbReference type="EMBL" id="CAG8455796.1"/>
    </source>
</evidence>
<sequence length="49" mass="5407">MLTLLTAELEHAVNQLFDDIQAIEESAEAAHALCNCRGRDLKLLTAILQ</sequence>